<reference evidence="3 4" key="1">
    <citation type="submission" date="2016-08" db="EMBL/GenBank/DDBJ databases">
        <title>A Parts List for Fungal Cellulosomes Revealed by Comparative Genomics.</title>
        <authorList>
            <consortium name="DOE Joint Genome Institute"/>
            <person name="Haitjema C.H."/>
            <person name="Gilmore S.P."/>
            <person name="Henske J.K."/>
            <person name="Solomon K.V."/>
            <person name="De Groot R."/>
            <person name="Kuo A."/>
            <person name="Mondo S.J."/>
            <person name="Salamov A.A."/>
            <person name="Labutti K."/>
            <person name="Zhao Z."/>
            <person name="Chiniquy J."/>
            <person name="Barry K."/>
            <person name="Brewer H.M."/>
            <person name="Purvine S.O."/>
            <person name="Wright A.T."/>
            <person name="Boxma B."/>
            <person name="Van Alen T."/>
            <person name="Hackstein J.H."/>
            <person name="Baker S.E."/>
            <person name="Grigoriev I.V."/>
            <person name="O'Malley M.A."/>
        </authorList>
    </citation>
    <scope>NUCLEOTIDE SEQUENCE [LARGE SCALE GENOMIC DNA]</scope>
    <source>
        <strain evidence="3 4">S4</strain>
    </source>
</reference>
<dbReference type="GO" id="GO:0047560">
    <property type="term" value="F:3-dehydrosphinganine reductase activity"/>
    <property type="evidence" value="ECO:0007669"/>
    <property type="project" value="TreeGrafter"/>
</dbReference>
<dbReference type="PANTHER" id="PTHR43550:SF3">
    <property type="entry name" value="3-KETODIHYDROSPHINGOSINE REDUCTASE"/>
    <property type="match status" value="1"/>
</dbReference>
<dbReference type="PROSITE" id="PS00061">
    <property type="entry name" value="ADH_SHORT"/>
    <property type="match status" value="1"/>
</dbReference>
<gene>
    <name evidence="3" type="ORF">BCR32DRAFT_216507</name>
</gene>
<keyword evidence="2" id="KW-1133">Transmembrane helix</keyword>
<keyword evidence="2" id="KW-0812">Transmembrane</keyword>
<keyword evidence="2" id="KW-0472">Membrane</keyword>
<evidence type="ECO:0000256" key="2">
    <source>
        <dbReference type="SAM" id="Phobius"/>
    </source>
</evidence>
<dbReference type="Proteomes" id="UP000193944">
    <property type="component" value="Unassembled WGS sequence"/>
</dbReference>
<keyword evidence="1" id="KW-0521">NADP</keyword>
<keyword evidence="4" id="KW-1185">Reference proteome</keyword>
<dbReference type="PANTHER" id="PTHR43550">
    <property type="entry name" value="3-KETODIHYDROSPHINGOSINE REDUCTASE"/>
    <property type="match status" value="1"/>
</dbReference>
<dbReference type="OrthoDB" id="10267115at2759"/>
<dbReference type="GO" id="GO:0006666">
    <property type="term" value="P:3-keto-sphinganine metabolic process"/>
    <property type="evidence" value="ECO:0007669"/>
    <property type="project" value="TreeGrafter"/>
</dbReference>
<feature type="transmembrane region" description="Helical" evidence="2">
    <location>
        <begin position="12"/>
        <end position="37"/>
    </location>
</feature>
<evidence type="ECO:0000313" key="4">
    <source>
        <dbReference type="Proteomes" id="UP000193944"/>
    </source>
</evidence>
<dbReference type="Gene3D" id="3.40.50.720">
    <property type="entry name" value="NAD(P)-binding Rossmann-like Domain"/>
    <property type="match status" value="1"/>
</dbReference>
<dbReference type="InterPro" id="IPR020904">
    <property type="entry name" value="Sc_DH/Rdtase_CS"/>
</dbReference>
<dbReference type="InterPro" id="IPR002347">
    <property type="entry name" value="SDR_fam"/>
</dbReference>
<dbReference type="EMBL" id="MCFG01000025">
    <property type="protein sequence ID" value="ORX86122.1"/>
    <property type="molecule type" value="Genomic_DNA"/>
</dbReference>
<dbReference type="Pfam" id="PF00106">
    <property type="entry name" value="adh_short"/>
    <property type="match status" value="1"/>
</dbReference>
<protein>
    <submittedName>
        <fullName evidence="3">NAD(P)-binding protein</fullName>
    </submittedName>
</protein>
<dbReference type="GO" id="GO:0005789">
    <property type="term" value="C:endoplasmic reticulum membrane"/>
    <property type="evidence" value="ECO:0007669"/>
    <property type="project" value="TreeGrafter"/>
</dbReference>
<sequence length="384" mass="42800">MIFKNQLTDYKFYILLFLIPLLICGISYGLIFIFFFISRRFSPALLTQNVEGKKILVTGASSGLGKSTAKILAQHGANVILVARGKDSDANGKSRLDYAVEEIKACARDPENQIIEGFKLDLKDREKIFLDIPSLLTKYNGIDWVILSHGFSSPGEIFNQSIQDAEATIAGKETIMENLINSNLLGSIRITESLFSACQKLKIDFPERIIYVASVLANVTFTGYIGYCASKFGLRGFVDGLRNELISSKTKVHLYLPGNMDTPMFENENKIKPACTFEIEGASVALPPDECARCMLMGAIRNRYYITNDAVSEMIRNASQGFNKRTNVILEVLASPISAIVGEVFIRNADNVVEAFNQRKIKKEAESKERLNMETKNLADKKEL</sequence>
<dbReference type="STRING" id="1754192.A0A1Y1XK78"/>
<dbReference type="InterPro" id="IPR036291">
    <property type="entry name" value="NAD(P)-bd_dom_sf"/>
</dbReference>
<proteinExistence type="predicted"/>
<evidence type="ECO:0000256" key="1">
    <source>
        <dbReference type="ARBA" id="ARBA00022857"/>
    </source>
</evidence>
<dbReference type="PRINTS" id="PR00081">
    <property type="entry name" value="GDHRDH"/>
</dbReference>
<accession>A0A1Y1XK78</accession>
<dbReference type="SUPFAM" id="SSF51735">
    <property type="entry name" value="NAD(P)-binding Rossmann-fold domains"/>
    <property type="match status" value="1"/>
</dbReference>
<organism evidence="3 4">
    <name type="scientific">Anaeromyces robustus</name>
    <dbReference type="NCBI Taxonomy" id="1754192"/>
    <lineage>
        <taxon>Eukaryota</taxon>
        <taxon>Fungi</taxon>
        <taxon>Fungi incertae sedis</taxon>
        <taxon>Chytridiomycota</taxon>
        <taxon>Chytridiomycota incertae sedis</taxon>
        <taxon>Neocallimastigomycetes</taxon>
        <taxon>Neocallimastigales</taxon>
        <taxon>Neocallimastigaceae</taxon>
        <taxon>Anaeromyces</taxon>
    </lineage>
</organism>
<reference evidence="3 4" key="2">
    <citation type="submission" date="2016-08" db="EMBL/GenBank/DDBJ databases">
        <title>Pervasive Adenine N6-methylation of Active Genes in Fungi.</title>
        <authorList>
            <consortium name="DOE Joint Genome Institute"/>
            <person name="Mondo S.J."/>
            <person name="Dannebaum R.O."/>
            <person name="Kuo R.C."/>
            <person name="Labutti K."/>
            <person name="Haridas S."/>
            <person name="Kuo A."/>
            <person name="Salamov A."/>
            <person name="Ahrendt S.R."/>
            <person name="Lipzen A."/>
            <person name="Sullivan W."/>
            <person name="Andreopoulos W.B."/>
            <person name="Clum A."/>
            <person name="Lindquist E."/>
            <person name="Daum C."/>
            <person name="Ramamoorthy G.K."/>
            <person name="Gryganskyi A."/>
            <person name="Culley D."/>
            <person name="Magnuson J.K."/>
            <person name="James T.Y."/>
            <person name="O'Malley M.A."/>
            <person name="Stajich J.E."/>
            <person name="Spatafora J.W."/>
            <person name="Visel A."/>
            <person name="Grigoriev I.V."/>
        </authorList>
    </citation>
    <scope>NUCLEOTIDE SEQUENCE [LARGE SCALE GENOMIC DNA]</scope>
    <source>
        <strain evidence="3 4">S4</strain>
    </source>
</reference>
<evidence type="ECO:0000313" key="3">
    <source>
        <dbReference type="EMBL" id="ORX86122.1"/>
    </source>
</evidence>
<name>A0A1Y1XK78_9FUNG</name>
<dbReference type="AlphaFoldDB" id="A0A1Y1XK78"/>
<comment type="caution">
    <text evidence="3">The sequence shown here is derived from an EMBL/GenBank/DDBJ whole genome shotgun (WGS) entry which is preliminary data.</text>
</comment>
<dbReference type="GO" id="GO:0030148">
    <property type="term" value="P:sphingolipid biosynthetic process"/>
    <property type="evidence" value="ECO:0007669"/>
    <property type="project" value="TreeGrafter"/>
</dbReference>